<dbReference type="EMBL" id="MBFR01000535">
    <property type="protein sequence ID" value="PVU87230.1"/>
    <property type="molecule type" value="Genomic_DNA"/>
</dbReference>
<name>A0A2T9Y4G8_9FUNG</name>
<proteinExistence type="predicted"/>
<evidence type="ECO:0000256" key="1">
    <source>
        <dbReference type="SAM" id="MobiDB-lite"/>
    </source>
</evidence>
<feature type="compositionally biased region" description="Basic and acidic residues" evidence="1">
    <location>
        <begin position="308"/>
        <end position="317"/>
    </location>
</feature>
<feature type="region of interest" description="Disordered" evidence="1">
    <location>
        <begin position="297"/>
        <end position="335"/>
    </location>
</feature>
<protein>
    <submittedName>
        <fullName evidence="2">Uncharacterized protein</fullName>
    </submittedName>
</protein>
<keyword evidence="3" id="KW-1185">Reference proteome</keyword>
<evidence type="ECO:0000313" key="2">
    <source>
        <dbReference type="EMBL" id="PVU87230.1"/>
    </source>
</evidence>
<sequence length="348" mass="39446">MDSAMYGIQSMLVNLTRPMGQYVHNKLRMEPNTDILNNRDLKHNLKMREMIADIAAHITQLRIEHSSLAKAYRQPVGQEHCREGVKNSIQAPQYATANFESLIKESDDQLERVFGADASRSFNNFTKPKVNTTPKPIQEKNYIGSKRYSDNGSGNSSLKESHRRSKSKNSGALQSTICNTKENRGTQTSPGPEKTQLSCRREKLQDVVTTKKMPDHTQKGLHGVSELRRCIYAYYDTSNMQEVSKVYLEWESIPIQSSFIWAAIKSTYVHQNSETNNYTSGNNYKYKKYDGQGTSIQGKRLTQRSFKTNKDKADNSKKSGKLYRKGTGYANSTATGTIDVETSPRIKK</sequence>
<organism evidence="2 3">
    <name type="scientific">Smittium simulii</name>
    <dbReference type="NCBI Taxonomy" id="133385"/>
    <lineage>
        <taxon>Eukaryota</taxon>
        <taxon>Fungi</taxon>
        <taxon>Fungi incertae sedis</taxon>
        <taxon>Zoopagomycota</taxon>
        <taxon>Kickxellomycotina</taxon>
        <taxon>Harpellomycetes</taxon>
        <taxon>Harpellales</taxon>
        <taxon>Legeriomycetaceae</taxon>
        <taxon>Smittium</taxon>
    </lineage>
</organism>
<reference evidence="2 3" key="1">
    <citation type="journal article" date="2018" name="MBio">
        <title>Comparative Genomics Reveals the Core Gene Toolbox for the Fungus-Insect Symbiosis.</title>
        <authorList>
            <person name="Wang Y."/>
            <person name="Stata M."/>
            <person name="Wang W."/>
            <person name="Stajich J.E."/>
            <person name="White M.M."/>
            <person name="Moncalvo J.M."/>
        </authorList>
    </citation>
    <scope>NUCLEOTIDE SEQUENCE [LARGE SCALE GENOMIC DNA]</scope>
    <source>
        <strain evidence="2 3">SWE-8-4</strain>
    </source>
</reference>
<feature type="compositionally biased region" description="Polar residues" evidence="1">
    <location>
        <begin position="121"/>
        <end position="135"/>
    </location>
</feature>
<dbReference type="Proteomes" id="UP000245383">
    <property type="component" value="Unassembled WGS sequence"/>
</dbReference>
<gene>
    <name evidence="2" type="ORF">BB561_006424</name>
</gene>
<dbReference type="OrthoDB" id="5545891at2759"/>
<feature type="region of interest" description="Disordered" evidence="1">
    <location>
        <begin position="121"/>
        <end position="201"/>
    </location>
</feature>
<accession>A0A2T9Y4G8</accession>
<evidence type="ECO:0000313" key="3">
    <source>
        <dbReference type="Proteomes" id="UP000245383"/>
    </source>
</evidence>
<feature type="compositionally biased region" description="Polar residues" evidence="1">
    <location>
        <begin position="168"/>
        <end position="198"/>
    </location>
</feature>
<comment type="caution">
    <text evidence="2">The sequence shown here is derived from an EMBL/GenBank/DDBJ whole genome shotgun (WGS) entry which is preliminary data.</text>
</comment>
<dbReference type="AlphaFoldDB" id="A0A2T9Y4G8"/>